<keyword evidence="4" id="KW-1185">Reference proteome</keyword>
<reference evidence="2" key="1">
    <citation type="submission" date="2023-11" db="EMBL/GenBank/DDBJ databases">
        <authorList>
            <person name="De Vega J J."/>
            <person name="De Vega J J."/>
        </authorList>
    </citation>
    <scope>NUCLEOTIDE SEQUENCE</scope>
</reference>
<dbReference type="AlphaFoldDB" id="A0AAD2H2J1"/>
<gene>
    <name evidence="3" type="ORF">MYCIT1_LOCUS34628</name>
    <name evidence="2" type="ORF">MYCIT1_LOCUS8237</name>
</gene>
<sequence>MALSTAALREIAKTTLDAVSSGSLVVDGLAYDIRSKLDESRYQTAYYSPSSLLSAWCSSPIPTSTSNSTNQPTVIEFLETTTLDATRKAALKGYKRPLGMLNFASAEQPGGGFINGANAQEESLTRSSTLYASLMTPTAQQFHALHADGEGEDGFYSHAMVYSPHVVFFREDDGRWVPPMEAEVVTSAAVNAELVLSQSAAPHSDSYERIRKAMHERMARILFLFERRGVRNIVLGSFGTGVFRNDVDTVASIWAELLVGNAGRFSRSFAYVAFAILDAPTYLQFRGAFERVRRHRT</sequence>
<name>A0AAD2H2J1_9AGAR</name>
<comment type="caution">
    <text evidence="2">The sequence shown here is derived from an EMBL/GenBank/DDBJ whole genome shotgun (WGS) entry which is preliminary data.</text>
</comment>
<protein>
    <recommendedName>
        <fullName evidence="1">Microbial-type PARG catalytic domain-containing protein</fullName>
    </recommendedName>
</protein>
<dbReference type="PIRSF" id="PIRSF014899">
    <property type="entry name" value="UCP014899"/>
    <property type="match status" value="1"/>
</dbReference>
<proteinExistence type="predicted"/>
<dbReference type="EMBL" id="CAVNYO010000109">
    <property type="protein sequence ID" value="CAK5266477.1"/>
    <property type="molecule type" value="Genomic_DNA"/>
</dbReference>
<dbReference type="Proteomes" id="UP001295794">
    <property type="component" value="Unassembled WGS sequence"/>
</dbReference>
<dbReference type="PANTHER" id="PTHR35596:SF1">
    <property type="entry name" value="MICROBIAL-TYPE PARG CATALYTIC DOMAIN-CONTAINING PROTEIN"/>
    <property type="match status" value="1"/>
</dbReference>
<dbReference type="PANTHER" id="PTHR35596">
    <property type="entry name" value="DUF2263 DOMAIN-CONTAINING PROTEIN"/>
    <property type="match status" value="1"/>
</dbReference>
<feature type="domain" description="Microbial-type PARG catalytic" evidence="1">
    <location>
        <begin position="12"/>
        <end position="171"/>
    </location>
</feature>
<dbReference type="InterPro" id="IPR043472">
    <property type="entry name" value="Macro_dom-like"/>
</dbReference>
<dbReference type="Gene3D" id="3.40.220.10">
    <property type="entry name" value="Leucine Aminopeptidase, subunit E, domain 1"/>
    <property type="match status" value="1"/>
</dbReference>
<accession>A0AAD2H2J1</accession>
<evidence type="ECO:0000259" key="1">
    <source>
        <dbReference type="Pfam" id="PF10021"/>
    </source>
</evidence>
<dbReference type="SUPFAM" id="SSF52949">
    <property type="entry name" value="Macro domain-like"/>
    <property type="match status" value="1"/>
</dbReference>
<dbReference type="EMBL" id="CAVNYO010000460">
    <property type="protein sequence ID" value="CAK5282675.1"/>
    <property type="molecule type" value="Genomic_DNA"/>
</dbReference>
<dbReference type="Pfam" id="PF10021">
    <property type="entry name" value="PARG_cat_microb"/>
    <property type="match status" value="1"/>
</dbReference>
<dbReference type="InterPro" id="IPR019261">
    <property type="entry name" value="PARG_cat_microbial"/>
</dbReference>
<evidence type="ECO:0000313" key="2">
    <source>
        <dbReference type="EMBL" id="CAK5266477.1"/>
    </source>
</evidence>
<organism evidence="2 4">
    <name type="scientific">Mycena citricolor</name>
    <dbReference type="NCBI Taxonomy" id="2018698"/>
    <lineage>
        <taxon>Eukaryota</taxon>
        <taxon>Fungi</taxon>
        <taxon>Dikarya</taxon>
        <taxon>Basidiomycota</taxon>
        <taxon>Agaricomycotina</taxon>
        <taxon>Agaricomycetes</taxon>
        <taxon>Agaricomycetidae</taxon>
        <taxon>Agaricales</taxon>
        <taxon>Marasmiineae</taxon>
        <taxon>Mycenaceae</taxon>
        <taxon>Mycena</taxon>
    </lineage>
</organism>
<dbReference type="NCBIfam" id="TIGR02452">
    <property type="entry name" value="TIGR02452 family protein"/>
    <property type="match status" value="1"/>
</dbReference>
<dbReference type="InterPro" id="IPR012664">
    <property type="entry name" value="CHP02452"/>
</dbReference>
<evidence type="ECO:0000313" key="3">
    <source>
        <dbReference type="EMBL" id="CAK5282675.1"/>
    </source>
</evidence>
<evidence type="ECO:0000313" key="4">
    <source>
        <dbReference type="Proteomes" id="UP001295794"/>
    </source>
</evidence>